<dbReference type="GeneID" id="65344923"/>
<gene>
    <name evidence="2" type="ORF">SAMN04489737_1189</name>
</gene>
<feature type="transmembrane region" description="Helical" evidence="1">
    <location>
        <begin position="408"/>
        <end position="429"/>
    </location>
</feature>
<organism evidence="2 3">
    <name type="scientific">Arcanobacterium phocae</name>
    <dbReference type="NCBI Taxonomy" id="131112"/>
    <lineage>
        <taxon>Bacteria</taxon>
        <taxon>Bacillati</taxon>
        <taxon>Actinomycetota</taxon>
        <taxon>Actinomycetes</taxon>
        <taxon>Actinomycetales</taxon>
        <taxon>Actinomycetaceae</taxon>
        <taxon>Arcanobacterium</taxon>
    </lineage>
</organism>
<keyword evidence="1" id="KW-1133">Transmembrane helix</keyword>
<evidence type="ECO:0000256" key="1">
    <source>
        <dbReference type="SAM" id="Phobius"/>
    </source>
</evidence>
<keyword evidence="3" id="KW-1185">Reference proteome</keyword>
<protein>
    <recommendedName>
        <fullName evidence="4">FtsX-like permease family protein</fullName>
    </recommendedName>
</protein>
<dbReference type="STRING" id="131112.SAMN04489737_1189"/>
<evidence type="ECO:0000313" key="2">
    <source>
        <dbReference type="EMBL" id="SDU80388.1"/>
    </source>
</evidence>
<evidence type="ECO:0008006" key="4">
    <source>
        <dbReference type="Google" id="ProtNLM"/>
    </source>
</evidence>
<keyword evidence="1" id="KW-0812">Transmembrane</keyword>
<proteinExistence type="predicted"/>
<dbReference type="OrthoDB" id="3267703at2"/>
<dbReference type="EMBL" id="LT629804">
    <property type="protein sequence ID" value="SDU80388.1"/>
    <property type="molecule type" value="Genomic_DNA"/>
</dbReference>
<reference evidence="3" key="1">
    <citation type="submission" date="2016-10" db="EMBL/GenBank/DDBJ databases">
        <authorList>
            <person name="Varghese N."/>
            <person name="Submissions S."/>
        </authorList>
    </citation>
    <scope>NUCLEOTIDE SEQUENCE [LARGE SCALE GENOMIC DNA]</scope>
    <source>
        <strain evidence="3">DSM 10002</strain>
    </source>
</reference>
<feature type="transmembrane region" description="Helical" evidence="1">
    <location>
        <begin position="353"/>
        <end position="373"/>
    </location>
</feature>
<keyword evidence="1" id="KW-0472">Membrane</keyword>
<dbReference type="AlphaFoldDB" id="A0A1H2LIE0"/>
<feature type="transmembrane region" description="Helical" evidence="1">
    <location>
        <begin position="127"/>
        <end position="156"/>
    </location>
</feature>
<dbReference type="Proteomes" id="UP000214355">
    <property type="component" value="Chromosome I"/>
</dbReference>
<dbReference type="RefSeq" id="WP_091281004.1">
    <property type="nucleotide sequence ID" value="NZ_JABAPL010000006.1"/>
</dbReference>
<accession>A0A1H2LIE0</accession>
<feature type="transmembrane region" description="Helical" evidence="1">
    <location>
        <begin position="435"/>
        <end position="462"/>
    </location>
</feature>
<feature type="transmembrane region" description="Helical" evidence="1">
    <location>
        <begin position="190"/>
        <end position="212"/>
    </location>
</feature>
<name>A0A1H2LIE0_9ACTO</name>
<sequence>MDNTFIDSRLVGVLELEPLSDDAELPAGLTQWLEPGHIAVSRAAEQYSDILESQFGPIQSVIDDAVILDGEVVVYYRPSNGKAFIDLARDEDGVYFSSGFAKNAHEGALFGDVNYEQWSQYLLPVTFLVFAVHLVLFTVLLVILGLHATLAVLCSLMTNLVVKRRSIDLRTSVFFRWVINHPYEASRTGAFAGSFVAIGVILVALFGIIAGAQIPPPRPPDGFQIVKTSLNCSGDYATCLDDAASTIASQDPALAVYVAAYGQGVAEISAGQVDSTTLHDYVQHTLIPGYGTQVDKISLESRWAWIYTISEQDEDLLSQIQGIDFDTAIIPLSIVDGESGRAIAQIYRQQATWLTLFTTLGFVYAMTSVWMQYARETSTHAKEFASIASLTGKSNVIARTVTMRHATVNIVTGIASLGIGIFLASQFFFTFGGFFPWGFIVSMGVIYLLFILTQTILMYVLIKKEATSWLPGKS</sequence>
<evidence type="ECO:0000313" key="3">
    <source>
        <dbReference type="Proteomes" id="UP000214355"/>
    </source>
</evidence>